<dbReference type="RefSeq" id="XP_056539730.1">
    <property type="nucleotide sequence ID" value="XM_056692024.1"/>
</dbReference>
<evidence type="ECO:0000313" key="2">
    <source>
        <dbReference type="EMBL" id="KAJ5153422.1"/>
    </source>
</evidence>
<accession>A0A9W9HQE3</accession>
<reference evidence="2" key="1">
    <citation type="submission" date="2022-11" db="EMBL/GenBank/DDBJ databases">
        <authorList>
            <person name="Petersen C."/>
        </authorList>
    </citation>
    <scope>NUCLEOTIDE SEQUENCE</scope>
    <source>
        <strain evidence="2">IBT 26290</strain>
    </source>
</reference>
<organism evidence="2 3">
    <name type="scientific">Penicillium canariense</name>
    <dbReference type="NCBI Taxonomy" id="189055"/>
    <lineage>
        <taxon>Eukaryota</taxon>
        <taxon>Fungi</taxon>
        <taxon>Dikarya</taxon>
        <taxon>Ascomycota</taxon>
        <taxon>Pezizomycotina</taxon>
        <taxon>Eurotiomycetes</taxon>
        <taxon>Eurotiomycetidae</taxon>
        <taxon>Eurotiales</taxon>
        <taxon>Aspergillaceae</taxon>
        <taxon>Penicillium</taxon>
    </lineage>
</organism>
<dbReference type="EMBL" id="JAPQKN010000007">
    <property type="protein sequence ID" value="KAJ5153422.1"/>
    <property type="molecule type" value="Genomic_DNA"/>
</dbReference>
<gene>
    <name evidence="2" type="ORF">N7482_009900</name>
</gene>
<dbReference type="Proteomes" id="UP001149163">
    <property type="component" value="Unassembled WGS sequence"/>
</dbReference>
<feature type="compositionally biased region" description="Basic and acidic residues" evidence="1">
    <location>
        <begin position="68"/>
        <end position="80"/>
    </location>
</feature>
<evidence type="ECO:0000256" key="1">
    <source>
        <dbReference type="SAM" id="MobiDB-lite"/>
    </source>
</evidence>
<evidence type="ECO:0000313" key="3">
    <source>
        <dbReference type="Proteomes" id="UP001149163"/>
    </source>
</evidence>
<dbReference type="OrthoDB" id="4394205at2759"/>
<protein>
    <submittedName>
        <fullName evidence="2">Uncharacterized protein</fullName>
    </submittedName>
</protein>
<dbReference type="GeneID" id="81431200"/>
<proteinExistence type="predicted"/>
<dbReference type="AlphaFoldDB" id="A0A9W9HQE3"/>
<sequence length="80" mass="8692">MPDWSDAASHAHGIINAGVKIEGAYATHQWNKAKVAAAREGAKYPDGKPRVNQSAQYDAANPTLKNLDNNKDLYERANGK</sequence>
<feature type="region of interest" description="Disordered" evidence="1">
    <location>
        <begin position="43"/>
        <end position="80"/>
    </location>
</feature>
<keyword evidence="3" id="KW-1185">Reference proteome</keyword>
<reference evidence="2" key="2">
    <citation type="journal article" date="2023" name="IMA Fungus">
        <title>Comparative genomic study of the Penicillium genus elucidates a diverse pangenome and 15 lateral gene transfer events.</title>
        <authorList>
            <person name="Petersen C."/>
            <person name="Sorensen T."/>
            <person name="Nielsen M.R."/>
            <person name="Sondergaard T.E."/>
            <person name="Sorensen J.L."/>
            <person name="Fitzpatrick D.A."/>
            <person name="Frisvad J.C."/>
            <person name="Nielsen K.L."/>
        </authorList>
    </citation>
    <scope>NUCLEOTIDE SEQUENCE</scope>
    <source>
        <strain evidence="2">IBT 26290</strain>
    </source>
</reference>
<name>A0A9W9HQE3_9EURO</name>
<comment type="caution">
    <text evidence="2">The sequence shown here is derived from an EMBL/GenBank/DDBJ whole genome shotgun (WGS) entry which is preliminary data.</text>
</comment>